<keyword evidence="3" id="KW-1185">Reference proteome</keyword>
<proteinExistence type="predicted"/>
<accession>A0AAD5S7M4</accession>
<dbReference type="Proteomes" id="UP001212841">
    <property type="component" value="Unassembled WGS sequence"/>
</dbReference>
<comment type="caution">
    <text evidence="2">The sequence shown here is derived from an EMBL/GenBank/DDBJ whole genome shotgun (WGS) entry which is preliminary data.</text>
</comment>
<sequence>MNNIATALAYRQNTPPPTLYTHLLSTLQTPSSPHATHLALSLVNIAPTSYPWCDIGTDLPVLVPVSKFDDTEANFVCKGVGPIEQGNNMEEGEKKKKRKKCRVGFKGEEFEKLIFELQTAVGSGDEKEPVKKTIHVPHATQTHRKVDESDYIGVWQLVTSFGALPTSISTLGTLLHIIDENGGWIWTEREGMCVGKVEAMPELVREEGEEKGKDNALLTPPNTTPPDVNFAFILKPAEESAERNVLARAELFLKGRSARVAILKVGFVCGGEVVMVLRKMTVVEEGGGGKRMVVDEENESFGLGDGAMVSERASDVEMAGDGQNAEVGKVLQCEDACGGVSVFSSKVYTRSSSGEKVNETGDNDVGKQSEIIEDQDDRIIIHTIPETTAQNRSNETEANVDGHERPSLPAPLNETTDSGVGVNEKSVGEMSEKKKQKKKRKRKRQQSEHVIDAGASKDTAEPPAKHFRFTETSPTPDIPISPPISPHQSPPASTLKETTPEPQTPPQTETAPPLPETPVAPIRVKSAPSPNVTPLPKVAEDRAAPKEHSSKKQHKVEVDIPQIKRRKTEDEKLEEWIHKEVLEFLESLEPEAVPNHTRRSIRQEMERRCGKSLEHKRQSISNAVKEWYGQPGSLNGGG</sequence>
<dbReference type="EMBL" id="JADGJD010001167">
    <property type="protein sequence ID" value="KAJ3046438.1"/>
    <property type="molecule type" value="Genomic_DNA"/>
</dbReference>
<feature type="region of interest" description="Disordered" evidence="1">
    <location>
        <begin position="351"/>
        <end position="563"/>
    </location>
</feature>
<feature type="compositionally biased region" description="Basic and acidic residues" evidence="1">
    <location>
        <begin position="601"/>
        <end position="617"/>
    </location>
</feature>
<feature type="compositionally biased region" description="Pro residues" evidence="1">
    <location>
        <begin position="476"/>
        <end position="489"/>
    </location>
</feature>
<organism evidence="2 3">
    <name type="scientific">Rhizophlyctis rosea</name>
    <dbReference type="NCBI Taxonomy" id="64517"/>
    <lineage>
        <taxon>Eukaryota</taxon>
        <taxon>Fungi</taxon>
        <taxon>Fungi incertae sedis</taxon>
        <taxon>Chytridiomycota</taxon>
        <taxon>Chytridiomycota incertae sedis</taxon>
        <taxon>Chytridiomycetes</taxon>
        <taxon>Rhizophlyctidales</taxon>
        <taxon>Rhizophlyctidaceae</taxon>
        <taxon>Rhizophlyctis</taxon>
    </lineage>
</organism>
<feature type="region of interest" description="Disordered" evidence="1">
    <location>
        <begin position="593"/>
        <end position="638"/>
    </location>
</feature>
<reference evidence="2" key="1">
    <citation type="submission" date="2020-05" db="EMBL/GenBank/DDBJ databases">
        <title>Phylogenomic resolution of chytrid fungi.</title>
        <authorList>
            <person name="Stajich J.E."/>
            <person name="Amses K."/>
            <person name="Simmons R."/>
            <person name="Seto K."/>
            <person name="Myers J."/>
            <person name="Bonds A."/>
            <person name="Quandt C.A."/>
            <person name="Barry K."/>
            <person name="Liu P."/>
            <person name="Grigoriev I."/>
            <person name="Longcore J.E."/>
            <person name="James T.Y."/>
        </authorList>
    </citation>
    <scope>NUCLEOTIDE SEQUENCE</scope>
    <source>
        <strain evidence="2">JEL0318</strain>
    </source>
</reference>
<evidence type="ECO:0000313" key="3">
    <source>
        <dbReference type="Proteomes" id="UP001212841"/>
    </source>
</evidence>
<protein>
    <submittedName>
        <fullName evidence="2">Uncharacterized protein</fullName>
    </submittedName>
</protein>
<gene>
    <name evidence="2" type="ORF">HK097_000856</name>
</gene>
<feature type="compositionally biased region" description="Basic and acidic residues" evidence="1">
    <location>
        <begin position="538"/>
        <end position="558"/>
    </location>
</feature>
<feature type="compositionally biased region" description="Polar residues" evidence="1">
    <location>
        <begin position="385"/>
        <end position="397"/>
    </location>
</feature>
<feature type="compositionally biased region" description="Low complexity" evidence="1">
    <location>
        <begin position="490"/>
        <end position="511"/>
    </location>
</feature>
<evidence type="ECO:0000313" key="2">
    <source>
        <dbReference type="EMBL" id="KAJ3046438.1"/>
    </source>
</evidence>
<name>A0AAD5S7M4_9FUNG</name>
<feature type="compositionally biased region" description="Basic and acidic residues" evidence="1">
    <location>
        <begin position="356"/>
        <end position="367"/>
    </location>
</feature>
<dbReference type="AlphaFoldDB" id="A0AAD5S7M4"/>
<evidence type="ECO:0000256" key="1">
    <source>
        <dbReference type="SAM" id="MobiDB-lite"/>
    </source>
</evidence>
<feature type="compositionally biased region" description="Basic residues" evidence="1">
    <location>
        <begin position="434"/>
        <end position="444"/>
    </location>
</feature>